<proteinExistence type="predicted"/>
<dbReference type="Proteomes" id="UP001501011">
    <property type="component" value="Unassembled WGS sequence"/>
</dbReference>
<keyword evidence="1" id="KW-0812">Transmembrane</keyword>
<evidence type="ECO:0000256" key="1">
    <source>
        <dbReference type="SAM" id="Phobius"/>
    </source>
</evidence>
<feature type="transmembrane region" description="Helical" evidence="1">
    <location>
        <begin position="72"/>
        <end position="95"/>
    </location>
</feature>
<organism evidence="2 3">
    <name type="scientific">Kangiella marina</name>
    <dbReference type="NCBI Taxonomy" id="1079178"/>
    <lineage>
        <taxon>Bacteria</taxon>
        <taxon>Pseudomonadati</taxon>
        <taxon>Pseudomonadota</taxon>
        <taxon>Gammaproteobacteria</taxon>
        <taxon>Kangiellales</taxon>
        <taxon>Kangiellaceae</taxon>
        <taxon>Kangiella</taxon>
    </lineage>
</organism>
<evidence type="ECO:0000313" key="3">
    <source>
        <dbReference type="Proteomes" id="UP001501011"/>
    </source>
</evidence>
<dbReference type="EMBL" id="BAABFV010000001">
    <property type="protein sequence ID" value="GAA4355516.1"/>
    <property type="molecule type" value="Genomic_DNA"/>
</dbReference>
<reference evidence="3" key="1">
    <citation type="journal article" date="2019" name="Int. J. Syst. Evol. Microbiol.">
        <title>The Global Catalogue of Microorganisms (GCM) 10K type strain sequencing project: providing services to taxonomists for standard genome sequencing and annotation.</title>
        <authorList>
            <consortium name="The Broad Institute Genomics Platform"/>
            <consortium name="The Broad Institute Genome Sequencing Center for Infectious Disease"/>
            <person name="Wu L."/>
            <person name="Ma J."/>
        </authorList>
    </citation>
    <scope>NUCLEOTIDE SEQUENCE [LARGE SCALE GENOMIC DNA]</scope>
    <source>
        <strain evidence="3">JCM 17728</strain>
    </source>
</reference>
<gene>
    <name evidence="2" type="ORF">GCM10023151_02630</name>
</gene>
<feature type="transmembrane region" description="Helical" evidence="1">
    <location>
        <begin position="5"/>
        <end position="22"/>
    </location>
</feature>
<keyword evidence="1" id="KW-1133">Transmembrane helix</keyword>
<sequence>MWMYGIRTLIYLNVLVVIFFNLNMTNEDFSKTKLTFVFFIFEMTVSYFINGKKKIPKIQDNFDELSAKVKSVYKYVAITLMPMLIILMLLMMIYIKDSQGIGW</sequence>
<protein>
    <submittedName>
        <fullName evidence="2">Uncharacterized protein</fullName>
    </submittedName>
</protein>
<name>A0ABP8IBL5_9GAMM</name>
<keyword evidence="1" id="KW-0472">Membrane</keyword>
<evidence type="ECO:0000313" key="2">
    <source>
        <dbReference type="EMBL" id="GAA4355516.1"/>
    </source>
</evidence>
<feature type="transmembrane region" description="Helical" evidence="1">
    <location>
        <begin position="34"/>
        <end position="51"/>
    </location>
</feature>
<keyword evidence="3" id="KW-1185">Reference proteome</keyword>
<accession>A0ABP8IBL5</accession>
<comment type="caution">
    <text evidence="2">The sequence shown here is derived from an EMBL/GenBank/DDBJ whole genome shotgun (WGS) entry which is preliminary data.</text>
</comment>